<accession>A0A0E9M1R9</accession>
<evidence type="ECO:0000259" key="1">
    <source>
        <dbReference type="Pfam" id="PF00534"/>
    </source>
</evidence>
<protein>
    <submittedName>
        <fullName evidence="2">Glycosyltransferase, group 1</fullName>
    </submittedName>
</protein>
<feature type="domain" description="Glycosyl transferase family 1" evidence="1">
    <location>
        <begin position="207"/>
        <end position="350"/>
    </location>
</feature>
<organism evidence="2 3">
    <name type="scientific">Geofilum rubicundum JCM 15548</name>
    <dbReference type="NCBI Taxonomy" id="1236989"/>
    <lineage>
        <taxon>Bacteria</taxon>
        <taxon>Pseudomonadati</taxon>
        <taxon>Bacteroidota</taxon>
        <taxon>Bacteroidia</taxon>
        <taxon>Marinilabiliales</taxon>
        <taxon>Marinilabiliaceae</taxon>
        <taxon>Geofilum</taxon>
    </lineage>
</organism>
<dbReference type="InterPro" id="IPR001296">
    <property type="entry name" value="Glyco_trans_1"/>
</dbReference>
<keyword evidence="2" id="KW-0808">Transferase</keyword>
<proteinExistence type="predicted"/>
<dbReference type="EMBL" id="BAZW01000059">
    <property type="protein sequence ID" value="GAO31722.1"/>
    <property type="molecule type" value="Genomic_DNA"/>
</dbReference>
<dbReference type="OrthoDB" id="9790710at2"/>
<reference evidence="2 3" key="1">
    <citation type="journal article" date="2015" name="Microbes Environ.">
        <title>Distribution and evolution of nitrogen fixation genes in the phylum bacteroidetes.</title>
        <authorList>
            <person name="Inoue J."/>
            <person name="Oshima K."/>
            <person name="Suda W."/>
            <person name="Sakamoto M."/>
            <person name="Iino T."/>
            <person name="Noda S."/>
            <person name="Hongoh Y."/>
            <person name="Hattori M."/>
            <person name="Ohkuma M."/>
        </authorList>
    </citation>
    <scope>NUCLEOTIDE SEQUENCE [LARGE SCALE GENOMIC DNA]</scope>
    <source>
        <strain evidence="2">JCM 15548</strain>
    </source>
</reference>
<dbReference type="RefSeq" id="WP_062128007.1">
    <property type="nucleotide sequence ID" value="NZ_BAZW01000059.1"/>
</dbReference>
<dbReference type="Proteomes" id="UP000032900">
    <property type="component" value="Unassembled WGS sequence"/>
</dbReference>
<name>A0A0E9M1R9_9BACT</name>
<dbReference type="AlphaFoldDB" id="A0A0E9M1R9"/>
<gene>
    <name evidence="2" type="ORF">JCM15548_14115</name>
</gene>
<comment type="caution">
    <text evidence="2">The sequence shown here is derived from an EMBL/GenBank/DDBJ whole genome shotgun (WGS) entry which is preliminary data.</text>
</comment>
<dbReference type="CDD" id="cd03801">
    <property type="entry name" value="GT4_PimA-like"/>
    <property type="match status" value="1"/>
</dbReference>
<evidence type="ECO:0000313" key="3">
    <source>
        <dbReference type="Proteomes" id="UP000032900"/>
    </source>
</evidence>
<dbReference type="Gene3D" id="3.40.50.2000">
    <property type="entry name" value="Glycogen Phosphorylase B"/>
    <property type="match status" value="1"/>
</dbReference>
<keyword evidence="3" id="KW-1185">Reference proteome</keyword>
<dbReference type="Pfam" id="PF00534">
    <property type="entry name" value="Glycos_transf_1"/>
    <property type="match status" value="1"/>
</dbReference>
<dbReference type="STRING" id="1236989.JCM15548_14115"/>
<dbReference type="GO" id="GO:0016757">
    <property type="term" value="F:glycosyltransferase activity"/>
    <property type="evidence" value="ECO:0007669"/>
    <property type="project" value="InterPro"/>
</dbReference>
<dbReference type="SUPFAM" id="SSF53756">
    <property type="entry name" value="UDP-Glycosyltransferase/glycogen phosphorylase"/>
    <property type="match status" value="1"/>
</dbReference>
<evidence type="ECO:0000313" key="2">
    <source>
        <dbReference type="EMBL" id="GAO31722.1"/>
    </source>
</evidence>
<sequence length="389" mass="44042">MQSTAKKKILVFIDWYLPGYKAGGPVRSMANMTGHLSGEFDFYIVTRNNEYGETAPYTDTIADSWNDLMPGVKVWYCSEGKASLTVWKHLIKTTSSDVVYINGVYSPKFSLLPLIAARLRRFKHVIVAPRGMLAGSAINVKKGKKQLFLKAAQWLRLYKNVQWHVTNQAEAEQVRQQIDPQAQTTIANNLPRKVTTPFTPVVKAEGTVRLCLPARVAPEKNTLYAIQCLKDLPGSIQVELDLYGQIYNQAYWQECLAEIELLPANITVKHKGFIQPEEIPATIKEYHALFLPTRGENFGHVILESFMAGRPVLISDQTPWRSLKEKKAGWDLPLEEIQQFSAVINELATMNQSTFDQWCQGAWQMGQESANDVALLDQYRKLFGVKLVF</sequence>